<feature type="region of interest" description="Disordered" evidence="1">
    <location>
        <begin position="257"/>
        <end position="278"/>
    </location>
</feature>
<feature type="compositionally biased region" description="Low complexity" evidence="1">
    <location>
        <begin position="74"/>
        <end position="89"/>
    </location>
</feature>
<dbReference type="OrthoDB" id="5080588at2759"/>
<name>A0A9W9BRU9_9HYPO</name>
<sequence>MESNSISNNDEPLASIVFPGPYAATFYYNNDLAEGPDYLLSSDGGYLTDESDAFEEEPTPASYMSEFPAVEGTSWSALSPSSTPSLTSSMQTQISSGDREQSPNDQLENSEPQFTHVGSASPQVEVDADGYVPFGGPSEGVVDNGTDQTFGASEAQPLTEQRFPAHFVNFVDWQNPVSFEEFAKLSPQHKSEIRAIQWDSQNWFNTIFKRGTPKYEKELAEWRAARLRHISGVPMAQNQADEVGYVMFRVSEIAAARERERQRREQQTTEPKKGSLDF</sequence>
<evidence type="ECO:0000313" key="3">
    <source>
        <dbReference type="Proteomes" id="UP001140502"/>
    </source>
</evidence>
<dbReference type="Proteomes" id="UP001140502">
    <property type="component" value="Unassembled WGS sequence"/>
</dbReference>
<organism evidence="2 3">
    <name type="scientific">Fusarium piperis</name>
    <dbReference type="NCBI Taxonomy" id="1435070"/>
    <lineage>
        <taxon>Eukaryota</taxon>
        <taxon>Fungi</taxon>
        <taxon>Dikarya</taxon>
        <taxon>Ascomycota</taxon>
        <taxon>Pezizomycotina</taxon>
        <taxon>Sordariomycetes</taxon>
        <taxon>Hypocreomycetidae</taxon>
        <taxon>Hypocreales</taxon>
        <taxon>Nectriaceae</taxon>
        <taxon>Fusarium</taxon>
        <taxon>Fusarium solani species complex</taxon>
    </lineage>
</organism>
<keyword evidence="3" id="KW-1185">Reference proteome</keyword>
<evidence type="ECO:0000313" key="2">
    <source>
        <dbReference type="EMBL" id="KAJ4326879.1"/>
    </source>
</evidence>
<feature type="region of interest" description="Disordered" evidence="1">
    <location>
        <begin position="38"/>
        <end position="60"/>
    </location>
</feature>
<dbReference type="AlphaFoldDB" id="A0A9W9BRU9"/>
<reference evidence="2" key="1">
    <citation type="submission" date="2022-10" db="EMBL/GenBank/DDBJ databases">
        <title>Tapping the CABI collections for fungal endophytes: first genome assemblies for Collariella, Neodidymelliopsis, Ascochyta clinopodiicola, Didymella pomorum, Didymosphaeria variabile, Neocosmospora piperis and Neocucurbitaria cava.</title>
        <authorList>
            <person name="Hill R."/>
        </authorList>
    </citation>
    <scope>NUCLEOTIDE SEQUENCE</scope>
    <source>
        <strain evidence="2">IMI 366586</strain>
    </source>
</reference>
<feature type="region of interest" description="Disordered" evidence="1">
    <location>
        <begin position="74"/>
        <end position="128"/>
    </location>
</feature>
<evidence type="ECO:0000256" key="1">
    <source>
        <dbReference type="SAM" id="MobiDB-lite"/>
    </source>
</evidence>
<feature type="compositionally biased region" description="Acidic residues" evidence="1">
    <location>
        <begin position="49"/>
        <end position="58"/>
    </location>
</feature>
<protein>
    <submittedName>
        <fullName evidence="2">Uncharacterized protein</fullName>
    </submittedName>
</protein>
<accession>A0A9W9BRU9</accession>
<feature type="compositionally biased region" description="Polar residues" evidence="1">
    <location>
        <begin position="103"/>
        <end position="122"/>
    </location>
</feature>
<comment type="caution">
    <text evidence="2">The sequence shown here is derived from an EMBL/GenBank/DDBJ whole genome shotgun (WGS) entry which is preliminary data.</text>
</comment>
<dbReference type="EMBL" id="JAPEUR010000034">
    <property type="protein sequence ID" value="KAJ4326879.1"/>
    <property type="molecule type" value="Genomic_DNA"/>
</dbReference>
<proteinExistence type="predicted"/>
<gene>
    <name evidence="2" type="ORF">N0V84_002705</name>
</gene>